<feature type="region of interest" description="Disordered" evidence="3">
    <location>
        <begin position="173"/>
        <end position="206"/>
    </location>
</feature>
<comment type="similarity">
    <text evidence="1">Belongs to the heat shock protein 90 family.</text>
</comment>
<protein>
    <submittedName>
        <fullName evidence="4">Heat shock protein 90-5, chloroplastic</fullName>
    </submittedName>
</protein>
<evidence type="ECO:0000313" key="5">
    <source>
        <dbReference type="Proteomes" id="UP000823775"/>
    </source>
</evidence>
<dbReference type="PANTHER" id="PTHR11528">
    <property type="entry name" value="HEAT SHOCK PROTEIN 90 FAMILY MEMBER"/>
    <property type="match status" value="1"/>
</dbReference>
<sequence>MVSTCIAKIQVSHLAEPIDEMAIQNLQTYKEKKFVDISKEDLELAGEKVAKVQVSKRLISSRCVLVSGKFGWSANMGRLMKAQTLGDTSALEFMRGRRILEVNPDHPIIKDLNAACKNAPDSSDAKRAVELLFDTTLISSGVTPDSPSELGNKIYNMMSMALGGRWGRFEEGDIESSEELKESDSSSEAQVVEPSEARTESDDLWE</sequence>
<keyword evidence="5" id="KW-1185">Reference proteome</keyword>
<accession>A0ABS8SAT3</accession>
<organism evidence="4 5">
    <name type="scientific">Datura stramonium</name>
    <name type="common">Jimsonweed</name>
    <name type="synonym">Common thornapple</name>
    <dbReference type="NCBI Taxonomy" id="4076"/>
    <lineage>
        <taxon>Eukaryota</taxon>
        <taxon>Viridiplantae</taxon>
        <taxon>Streptophyta</taxon>
        <taxon>Embryophyta</taxon>
        <taxon>Tracheophyta</taxon>
        <taxon>Spermatophyta</taxon>
        <taxon>Magnoliopsida</taxon>
        <taxon>eudicotyledons</taxon>
        <taxon>Gunneridae</taxon>
        <taxon>Pentapetalae</taxon>
        <taxon>asterids</taxon>
        <taxon>lamiids</taxon>
        <taxon>Solanales</taxon>
        <taxon>Solanaceae</taxon>
        <taxon>Solanoideae</taxon>
        <taxon>Datureae</taxon>
        <taxon>Datura</taxon>
    </lineage>
</organism>
<keyword evidence="2" id="KW-0143">Chaperone</keyword>
<dbReference type="InterPro" id="IPR001404">
    <property type="entry name" value="Hsp90_fam"/>
</dbReference>
<evidence type="ECO:0000256" key="3">
    <source>
        <dbReference type="SAM" id="MobiDB-lite"/>
    </source>
</evidence>
<gene>
    <name evidence="4" type="primary">HSP90C_1</name>
    <name evidence="4" type="ORF">HAX54_030243</name>
</gene>
<keyword evidence="4" id="KW-0346">Stress response</keyword>
<dbReference type="EMBL" id="JACEIK010000378">
    <property type="protein sequence ID" value="MCD7455956.1"/>
    <property type="molecule type" value="Genomic_DNA"/>
</dbReference>
<feature type="compositionally biased region" description="Basic and acidic residues" evidence="3">
    <location>
        <begin position="195"/>
        <end position="206"/>
    </location>
</feature>
<name>A0ABS8SAT3_DATST</name>
<evidence type="ECO:0000256" key="1">
    <source>
        <dbReference type="ARBA" id="ARBA00008239"/>
    </source>
</evidence>
<dbReference type="InterPro" id="IPR037196">
    <property type="entry name" value="HSP90_C"/>
</dbReference>
<reference evidence="4 5" key="1">
    <citation type="journal article" date="2021" name="BMC Genomics">
        <title>Datura genome reveals duplications of psychoactive alkaloid biosynthetic genes and high mutation rate following tissue culture.</title>
        <authorList>
            <person name="Rajewski A."/>
            <person name="Carter-House D."/>
            <person name="Stajich J."/>
            <person name="Litt A."/>
        </authorList>
    </citation>
    <scope>NUCLEOTIDE SEQUENCE [LARGE SCALE GENOMIC DNA]</scope>
    <source>
        <strain evidence="4">AR-01</strain>
    </source>
</reference>
<dbReference type="SUPFAM" id="SSF110942">
    <property type="entry name" value="HSP90 C-terminal domain"/>
    <property type="match status" value="1"/>
</dbReference>
<evidence type="ECO:0000256" key="2">
    <source>
        <dbReference type="ARBA" id="ARBA00023186"/>
    </source>
</evidence>
<dbReference type="Pfam" id="PF00183">
    <property type="entry name" value="HSP90"/>
    <property type="match status" value="2"/>
</dbReference>
<proteinExistence type="inferred from homology"/>
<comment type="caution">
    <text evidence="4">The sequence shown here is derived from an EMBL/GenBank/DDBJ whole genome shotgun (WGS) entry which is preliminary data.</text>
</comment>
<evidence type="ECO:0000313" key="4">
    <source>
        <dbReference type="EMBL" id="MCD7455956.1"/>
    </source>
</evidence>
<dbReference type="Proteomes" id="UP000823775">
    <property type="component" value="Unassembled WGS sequence"/>
</dbReference>
<dbReference type="Gene3D" id="1.20.120.790">
    <property type="entry name" value="Heat shock protein 90, C-terminal domain"/>
    <property type="match status" value="1"/>
</dbReference>